<organism evidence="2 3">
    <name type="scientific">Euplotes crassus</name>
    <dbReference type="NCBI Taxonomy" id="5936"/>
    <lineage>
        <taxon>Eukaryota</taxon>
        <taxon>Sar</taxon>
        <taxon>Alveolata</taxon>
        <taxon>Ciliophora</taxon>
        <taxon>Intramacronucleata</taxon>
        <taxon>Spirotrichea</taxon>
        <taxon>Hypotrichia</taxon>
        <taxon>Euplotida</taxon>
        <taxon>Euplotidae</taxon>
        <taxon>Moneuplotes</taxon>
    </lineage>
</organism>
<sequence length="352" mass="38830">MKFLPFYLMLLSLIGVALSKNSTDLSGFKTSSSVSVSGISSGGAMAVQMVVAHSSIISGAGIFAAPPYFCARGILQTALDCMTTGFSVYPTQLKLAAEGYEALGLIDKLSNLIKSKIYFFSGKRDSVVWSGIVKKSQKFFEKLGADVKTEYDISAEHTFPTDFFGNACSKLKTPYIGNCDYDGAKHSLEHILDRTLEPKVDYKEENLYTFSQEKYKIGLAHSLGESGLIYVPDNCKENECDLHIAFHGCDQTIGEIGLDYVYGTGYLGIAEANNIVVLFPQVIKNQVYPYNPKGCWDWWGYSELVPKPADFLYPTKKGSQIQGVYEMIVDAQNGNLPIDTEFAIKNFTKSSY</sequence>
<dbReference type="InterPro" id="IPR029058">
    <property type="entry name" value="AB_hydrolase_fold"/>
</dbReference>
<feature type="signal peptide" evidence="1">
    <location>
        <begin position="1"/>
        <end position="19"/>
    </location>
</feature>
<dbReference type="Proteomes" id="UP001295684">
    <property type="component" value="Unassembled WGS sequence"/>
</dbReference>
<dbReference type="PANTHER" id="PTHR42972">
    <property type="entry name" value="TOL-PAL SYSTEM PROTEIN TOLB"/>
    <property type="match status" value="1"/>
</dbReference>
<reference evidence="2" key="1">
    <citation type="submission" date="2023-07" db="EMBL/GenBank/DDBJ databases">
        <authorList>
            <consortium name="AG Swart"/>
            <person name="Singh M."/>
            <person name="Singh A."/>
            <person name="Seah K."/>
            <person name="Emmerich C."/>
        </authorList>
    </citation>
    <scope>NUCLEOTIDE SEQUENCE</scope>
    <source>
        <strain evidence="2">DP1</strain>
    </source>
</reference>
<keyword evidence="1" id="KW-0732">Signal</keyword>
<proteinExistence type="predicted"/>
<dbReference type="EMBL" id="CAMPGE010014884">
    <property type="protein sequence ID" value="CAI2373535.1"/>
    <property type="molecule type" value="Genomic_DNA"/>
</dbReference>
<name>A0AAD2CWX9_EUPCR</name>
<comment type="caution">
    <text evidence="2">The sequence shown here is derived from an EMBL/GenBank/DDBJ whole genome shotgun (WGS) entry which is preliminary data.</text>
</comment>
<dbReference type="PANTHER" id="PTHR42972:SF8">
    <property type="entry name" value="POLYHYDROXYBUTYRATE DEPOLYMERASE"/>
    <property type="match status" value="1"/>
</dbReference>
<feature type="chain" id="PRO_5041943561" description="Poly(3-hydroxybutyrate) depolymerase" evidence="1">
    <location>
        <begin position="20"/>
        <end position="352"/>
    </location>
</feature>
<evidence type="ECO:0000313" key="2">
    <source>
        <dbReference type="EMBL" id="CAI2373535.1"/>
    </source>
</evidence>
<evidence type="ECO:0000256" key="1">
    <source>
        <dbReference type="SAM" id="SignalP"/>
    </source>
</evidence>
<dbReference type="SUPFAM" id="SSF53474">
    <property type="entry name" value="alpha/beta-Hydrolases"/>
    <property type="match status" value="1"/>
</dbReference>
<dbReference type="Gene3D" id="3.40.50.1820">
    <property type="entry name" value="alpha/beta hydrolase"/>
    <property type="match status" value="1"/>
</dbReference>
<keyword evidence="3" id="KW-1185">Reference proteome</keyword>
<gene>
    <name evidence="2" type="ORF">ECRASSUSDP1_LOCUS14881</name>
</gene>
<evidence type="ECO:0008006" key="4">
    <source>
        <dbReference type="Google" id="ProtNLM"/>
    </source>
</evidence>
<accession>A0AAD2CWX9</accession>
<protein>
    <recommendedName>
        <fullName evidence="4">Poly(3-hydroxybutyrate) depolymerase</fullName>
    </recommendedName>
</protein>
<evidence type="ECO:0000313" key="3">
    <source>
        <dbReference type="Proteomes" id="UP001295684"/>
    </source>
</evidence>
<dbReference type="AlphaFoldDB" id="A0AAD2CWX9"/>